<keyword evidence="2" id="KW-1185">Reference proteome</keyword>
<evidence type="ECO:0000313" key="2">
    <source>
        <dbReference type="Proteomes" id="UP001190926"/>
    </source>
</evidence>
<sequence>MFPIFTINSANCIALSISLHELERFLILGDENLVGIQEALEAQQILEVGVVEGYRRDEVQQEEVLIAALLRAPRTQLGGVRLIQGEIWP</sequence>
<reference evidence="1 2" key="1">
    <citation type="journal article" date="2021" name="Nat. Commun.">
        <title>Incipient diploidization of the medicinal plant Perilla within 10,000 years.</title>
        <authorList>
            <person name="Zhang Y."/>
            <person name="Shen Q."/>
            <person name="Leng L."/>
            <person name="Zhang D."/>
            <person name="Chen S."/>
            <person name="Shi Y."/>
            <person name="Ning Z."/>
            <person name="Chen S."/>
        </authorList>
    </citation>
    <scope>NUCLEOTIDE SEQUENCE [LARGE SCALE GENOMIC DNA]</scope>
    <source>
        <strain evidence="2">cv. PC099</strain>
    </source>
</reference>
<dbReference type="AlphaFoldDB" id="A0AAD4JIK0"/>
<accession>A0AAD4JIK0</accession>
<protein>
    <submittedName>
        <fullName evidence="1">Uncharacterized protein</fullName>
    </submittedName>
</protein>
<proteinExistence type="predicted"/>
<evidence type="ECO:0000313" key="1">
    <source>
        <dbReference type="EMBL" id="KAH6834509.1"/>
    </source>
</evidence>
<organism evidence="1 2">
    <name type="scientific">Perilla frutescens var. hirtella</name>
    <name type="common">Perilla citriodora</name>
    <name type="synonym">Perilla setoyensis</name>
    <dbReference type="NCBI Taxonomy" id="608512"/>
    <lineage>
        <taxon>Eukaryota</taxon>
        <taxon>Viridiplantae</taxon>
        <taxon>Streptophyta</taxon>
        <taxon>Embryophyta</taxon>
        <taxon>Tracheophyta</taxon>
        <taxon>Spermatophyta</taxon>
        <taxon>Magnoliopsida</taxon>
        <taxon>eudicotyledons</taxon>
        <taxon>Gunneridae</taxon>
        <taxon>Pentapetalae</taxon>
        <taxon>asterids</taxon>
        <taxon>lamiids</taxon>
        <taxon>Lamiales</taxon>
        <taxon>Lamiaceae</taxon>
        <taxon>Nepetoideae</taxon>
        <taxon>Elsholtzieae</taxon>
        <taxon>Perilla</taxon>
    </lineage>
</organism>
<dbReference type="Proteomes" id="UP001190926">
    <property type="component" value="Unassembled WGS sequence"/>
</dbReference>
<dbReference type="EMBL" id="SDAM02000050">
    <property type="protein sequence ID" value="KAH6834509.1"/>
    <property type="molecule type" value="Genomic_DNA"/>
</dbReference>
<name>A0AAD4JIK0_PERFH</name>
<gene>
    <name evidence="1" type="ORF">C2S53_020456</name>
</gene>
<comment type="caution">
    <text evidence="1">The sequence shown here is derived from an EMBL/GenBank/DDBJ whole genome shotgun (WGS) entry which is preliminary data.</text>
</comment>